<dbReference type="PANTHER" id="PTHR35464:SF1">
    <property type="entry name" value="OS06G0115200 PROTEIN"/>
    <property type="match status" value="1"/>
</dbReference>
<keyword evidence="1" id="KW-1133">Transmembrane helix</keyword>
<dbReference type="SUPFAM" id="SSF69322">
    <property type="entry name" value="Tricorn protease domain 2"/>
    <property type="match status" value="1"/>
</dbReference>
<evidence type="ECO:0000256" key="1">
    <source>
        <dbReference type="SAM" id="Phobius"/>
    </source>
</evidence>
<dbReference type="PANTHER" id="PTHR35464">
    <property type="entry name" value="OS06G0115200 PROTEIN"/>
    <property type="match status" value="1"/>
</dbReference>
<dbReference type="InParanoid" id="D8QW63"/>
<gene>
    <name evidence="2" type="ORF">SELMODRAFT_62410</name>
</gene>
<dbReference type="KEGG" id="smo:SELMODRAFT_62410"/>
<reference evidence="2 3" key="1">
    <citation type="journal article" date="2011" name="Science">
        <title>The Selaginella genome identifies genetic changes associated with the evolution of vascular plants.</title>
        <authorList>
            <person name="Banks J.A."/>
            <person name="Nishiyama T."/>
            <person name="Hasebe M."/>
            <person name="Bowman J.L."/>
            <person name="Gribskov M."/>
            <person name="dePamphilis C."/>
            <person name="Albert V.A."/>
            <person name="Aono N."/>
            <person name="Aoyama T."/>
            <person name="Ambrose B.A."/>
            <person name="Ashton N.W."/>
            <person name="Axtell M.J."/>
            <person name="Barker E."/>
            <person name="Barker M.S."/>
            <person name="Bennetzen J.L."/>
            <person name="Bonawitz N.D."/>
            <person name="Chapple C."/>
            <person name="Cheng C."/>
            <person name="Correa L.G."/>
            <person name="Dacre M."/>
            <person name="DeBarry J."/>
            <person name="Dreyer I."/>
            <person name="Elias M."/>
            <person name="Engstrom E.M."/>
            <person name="Estelle M."/>
            <person name="Feng L."/>
            <person name="Finet C."/>
            <person name="Floyd S.K."/>
            <person name="Frommer W.B."/>
            <person name="Fujita T."/>
            <person name="Gramzow L."/>
            <person name="Gutensohn M."/>
            <person name="Harholt J."/>
            <person name="Hattori M."/>
            <person name="Heyl A."/>
            <person name="Hirai T."/>
            <person name="Hiwatashi Y."/>
            <person name="Ishikawa M."/>
            <person name="Iwata M."/>
            <person name="Karol K.G."/>
            <person name="Koehler B."/>
            <person name="Kolukisaoglu U."/>
            <person name="Kubo M."/>
            <person name="Kurata T."/>
            <person name="Lalonde S."/>
            <person name="Li K."/>
            <person name="Li Y."/>
            <person name="Litt A."/>
            <person name="Lyons E."/>
            <person name="Manning G."/>
            <person name="Maruyama T."/>
            <person name="Michael T.P."/>
            <person name="Mikami K."/>
            <person name="Miyazaki S."/>
            <person name="Morinaga S."/>
            <person name="Murata T."/>
            <person name="Mueller-Roeber B."/>
            <person name="Nelson D.R."/>
            <person name="Obara M."/>
            <person name="Oguri Y."/>
            <person name="Olmstead R.G."/>
            <person name="Onodera N."/>
            <person name="Petersen B.L."/>
            <person name="Pils B."/>
            <person name="Prigge M."/>
            <person name="Rensing S.A."/>
            <person name="Riano-Pachon D.M."/>
            <person name="Roberts A.W."/>
            <person name="Sato Y."/>
            <person name="Scheller H.V."/>
            <person name="Schulz B."/>
            <person name="Schulz C."/>
            <person name="Shakirov E.V."/>
            <person name="Shibagaki N."/>
            <person name="Shinohara N."/>
            <person name="Shippen D.E."/>
            <person name="Soerensen I."/>
            <person name="Sotooka R."/>
            <person name="Sugimoto N."/>
            <person name="Sugita M."/>
            <person name="Sumikawa N."/>
            <person name="Tanurdzic M."/>
            <person name="Theissen G."/>
            <person name="Ulvskov P."/>
            <person name="Wakazuki S."/>
            <person name="Weng J.K."/>
            <person name="Willats W.W."/>
            <person name="Wipf D."/>
            <person name="Wolf P.G."/>
            <person name="Yang L."/>
            <person name="Zimmer A.D."/>
            <person name="Zhu Q."/>
            <person name="Mitros T."/>
            <person name="Hellsten U."/>
            <person name="Loque D."/>
            <person name="Otillar R."/>
            <person name="Salamov A."/>
            <person name="Schmutz J."/>
            <person name="Shapiro H."/>
            <person name="Lindquist E."/>
            <person name="Lucas S."/>
            <person name="Rokhsar D."/>
            <person name="Grigoriev I.V."/>
        </authorList>
    </citation>
    <scope>NUCLEOTIDE SEQUENCE [LARGE SCALE GENOMIC DNA]</scope>
</reference>
<dbReference type="Gramene" id="EFJ36581">
    <property type="protein sequence ID" value="EFJ36581"/>
    <property type="gene ID" value="SELMODRAFT_62410"/>
</dbReference>
<dbReference type="OrthoDB" id="2018951at2759"/>
<dbReference type="Proteomes" id="UP000001514">
    <property type="component" value="Unassembled WGS sequence"/>
</dbReference>
<protein>
    <recommendedName>
        <fullName evidence="4">Cleavage/polyadenylation specificity factor A subunit N-terminal domain-containing protein</fullName>
    </recommendedName>
</protein>
<dbReference type="eggNOG" id="ENOG502QQN0">
    <property type="taxonomic scope" value="Eukaryota"/>
</dbReference>
<evidence type="ECO:0000313" key="2">
    <source>
        <dbReference type="EMBL" id="EFJ36581.1"/>
    </source>
</evidence>
<dbReference type="InterPro" id="IPR045288">
    <property type="entry name" value="At1g75140-like"/>
</dbReference>
<dbReference type="FunCoup" id="D8QW63">
    <property type="interactions" value="1320"/>
</dbReference>
<dbReference type="AlphaFoldDB" id="D8QW63"/>
<dbReference type="HOGENOM" id="CLU_670121_0_0_1"/>
<name>D8QW63_SELML</name>
<evidence type="ECO:0008006" key="4">
    <source>
        <dbReference type="Google" id="ProtNLM"/>
    </source>
</evidence>
<proteinExistence type="predicted"/>
<feature type="transmembrane region" description="Helical" evidence="1">
    <location>
        <begin position="385"/>
        <end position="404"/>
    </location>
</feature>
<keyword evidence="1" id="KW-0812">Transmembrane</keyword>
<sequence length="411" mass="45050">AKVRVVARYKPAWSDHFQFLSAVHLEAPLSSLHILPHEGEDGMGKYVAVGDEAGHLYIFSSLGDLLVDHSSPYTAPVTTMISVILRRNETMLVTGYSNGAVLAYRVWESVHRGSSSVEDWTSLRVEFSHTFVDPFTRGGGGEASPILHTLEMYRVGRMRYLLVADASGKIQVFRDNGTLYGTAESPSRPLAFLRTSSTQRLLFLTASGAASLDLRTMTVRSSPCEGLRNSSLVAYAFDASGRSKAYGVTENGNLIYVTLSGDTLHFDCHARVKRKLDLQGPVRLHGLKGYILIVTPREVAVYNTTLHSGFGNSRVGGGGSSRSLFTASIDEISQTFLSTPVATARQPLVVCDRDKLVVLGFGEGYVGMFRSNLPVHRPGEIGAKFWGMPVFFTTAVLALAWFFMNRKRDQV</sequence>
<keyword evidence="3" id="KW-1185">Reference proteome</keyword>
<feature type="non-terminal residue" evidence="2">
    <location>
        <position position="411"/>
    </location>
</feature>
<accession>D8QW63</accession>
<dbReference type="EMBL" id="GL377567">
    <property type="protein sequence ID" value="EFJ36581.1"/>
    <property type="molecule type" value="Genomic_DNA"/>
</dbReference>
<organism evidence="3">
    <name type="scientific">Selaginella moellendorffii</name>
    <name type="common">Spikemoss</name>
    <dbReference type="NCBI Taxonomy" id="88036"/>
    <lineage>
        <taxon>Eukaryota</taxon>
        <taxon>Viridiplantae</taxon>
        <taxon>Streptophyta</taxon>
        <taxon>Embryophyta</taxon>
        <taxon>Tracheophyta</taxon>
        <taxon>Lycopodiopsida</taxon>
        <taxon>Selaginellales</taxon>
        <taxon>Selaginellaceae</taxon>
        <taxon>Selaginella</taxon>
    </lineage>
</organism>
<feature type="non-terminal residue" evidence="2">
    <location>
        <position position="1"/>
    </location>
</feature>
<keyword evidence="1" id="KW-0472">Membrane</keyword>
<evidence type="ECO:0000313" key="3">
    <source>
        <dbReference type="Proteomes" id="UP000001514"/>
    </source>
</evidence>